<evidence type="ECO:0008006" key="4">
    <source>
        <dbReference type="Google" id="ProtNLM"/>
    </source>
</evidence>
<dbReference type="EMBL" id="BAABHA010000006">
    <property type="protein sequence ID" value="GAA4382676.1"/>
    <property type="molecule type" value="Genomic_DNA"/>
</dbReference>
<dbReference type="Proteomes" id="UP001500454">
    <property type="component" value="Unassembled WGS sequence"/>
</dbReference>
<comment type="caution">
    <text evidence="2">The sequence shown here is derived from an EMBL/GenBank/DDBJ whole genome shotgun (WGS) entry which is preliminary data.</text>
</comment>
<evidence type="ECO:0000313" key="3">
    <source>
        <dbReference type="Proteomes" id="UP001500454"/>
    </source>
</evidence>
<accession>A0ABP8J0D1</accession>
<keyword evidence="1" id="KW-0472">Membrane</keyword>
<gene>
    <name evidence="2" type="ORF">GCM10023186_23250</name>
</gene>
<name>A0ABP8J0D1_9BACT</name>
<feature type="transmembrane region" description="Helical" evidence="1">
    <location>
        <begin position="38"/>
        <end position="59"/>
    </location>
</feature>
<sequence length="150" mass="16739">MMTYVLKYATVFLLSMFKFIGGPVTGAAAGMSFAQTMALTVAGMMTSVAVVSGLGRRLAAHLQRRRRLRHKPVFSRRSRAIVRVFKRFGISGIAFLTPILLTPIGGTVIATMLGVRRQQILIHMFWSALLWGATFTFLTIKFSDLPIFRR</sequence>
<reference evidence="3" key="1">
    <citation type="journal article" date="2019" name="Int. J. Syst. Evol. Microbiol.">
        <title>The Global Catalogue of Microorganisms (GCM) 10K type strain sequencing project: providing services to taxonomists for standard genome sequencing and annotation.</title>
        <authorList>
            <consortium name="The Broad Institute Genomics Platform"/>
            <consortium name="The Broad Institute Genome Sequencing Center for Infectious Disease"/>
            <person name="Wu L."/>
            <person name="Ma J."/>
        </authorList>
    </citation>
    <scope>NUCLEOTIDE SEQUENCE [LARGE SCALE GENOMIC DNA]</scope>
    <source>
        <strain evidence="3">JCM 17924</strain>
    </source>
</reference>
<organism evidence="2 3">
    <name type="scientific">Hymenobacter koreensis</name>
    <dbReference type="NCBI Taxonomy" id="1084523"/>
    <lineage>
        <taxon>Bacteria</taxon>
        <taxon>Pseudomonadati</taxon>
        <taxon>Bacteroidota</taxon>
        <taxon>Cytophagia</taxon>
        <taxon>Cytophagales</taxon>
        <taxon>Hymenobacteraceae</taxon>
        <taxon>Hymenobacter</taxon>
    </lineage>
</organism>
<keyword evidence="1" id="KW-0812">Transmembrane</keyword>
<dbReference type="RefSeq" id="WP_345224354.1">
    <property type="nucleotide sequence ID" value="NZ_BAABHA010000006.1"/>
</dbReference>
<keyword evidence="3" id="KW-1185">Reference proteome</keyword>
<feature type="transmembrane region" description="Helical" evidence="1">
    <location>
        <begin position="120"/>
        <end position="140"/>
    </location>
</feature>
<proteinExistence type="predicted"/>
<protein>
    <recommendedName>
        <fullName evidence="4">Small multi-drug export protein</fullName>
    </recommendedName>
</protein>
<keyword evidence="1" id="KW-1133">Transmembrane helix</keyword>
<evidence type="ECO:0000256" key="1">
    <source>
        <dbReference type="SAM" id="Phobius"/>
    </source>
</evidence>
<evidence type="ECO:0000313" key="2">
    <source>
        <dbReference type="EMBL" id="GAA4382676.1"/>
    </source>
</evidence>
<feature type="transmembrane region" description="Helical" evidence="1">
    <location>
        <begin position="80"/>
        <end position="100"/>
    </location>
</feature>